<dbReference type="Pfam" id="PF19583">
    <property type="entry name" value="ODP"/>
    <property type="match status" value="1"/>
</dbReference>
<dbReference type="InterPro" id="IPR036866">
    <property type="entry name" value="RibonucZ/Hydroxyglut_hydro"/>
</dbReference>
<protein>
    <submittedName>
        <fullName evidence="3">Nitric oxide reductase</fullName>
        <ecNumber evidence="3">1.-.-.-</ecNumber>
    </submittedName>
</protein>
<comment type="caution">
    <text evidence="3">The sequence shown here is derived from an EMBL/GenBank/DDBJ whole genome shotgun (WGS) entry which is preliminary data.</text>
</comment>
<dbReference type="Proteomes" id="UP000485562">
    <property type="component" value="Unassembled WGS sequence"/>
</dbReference>
<keyword evidence="3" id="KW-0560">Oxidoreductase</keyword>
<dbReference type="PANTHER" id="PTHR43717:SF1">
    <property type="entry name" value="ANAEROBIC NITRIC OXIDE REDUCTASE FLAVORUBREDOXIN"/>
    <property type="match status" value="1"/>
</dbReference>
<dbReference type="PIRSF" id="PIRSF005243">
    <property type="entry name" value="ROO"/>
    <property type="match status" value="1"/>
</dbReference>
<dbReference type="InterPro" id="IPR008254">
    <property type="entry name" value="Flavodoxin/NO_synth"/>
</dbReference>
<evidence type="ECO:0000313" key="3">
    <source>
        <dbReference type="EMBL" id="OQB71640.1"/>
    </source>
</evidence>
<feature type="domain" description="Flavodoxin-like" evidence="2">
    <location>
        <begin position="248"/>
        <end position="387"/>
    </location>
</feature>
<organism evidence="3">
    <name type="scientific">candidate division TA06 bacterium ADurb.Bin131</name>
    <dbReference type="NCBI Taxonomy" id="1852827"/>
    <lineage>
        <taxon>Bacteria</taxon>
        <taxon>Bacteria division TA06</taxon>
    </lineage>
</organism>
<dbReference type="SUPFAM" id="SSF56281">
    <property type="entry name" value="Metallo-hydrolase/oxidoreductase"/>
    <property type="match status" value="1"/>
</dbReference>
<dbReference type="SMART" id="SM00849">
    <property type="entry name" value="Lactamase_B"/>
    <property type="match status" value="1"/>
</dbReference>
<dbReference type="GO" id="GO:0046872">
    <property type="term" value="F:metal ion binding"/>
    <property type="evidence" value="ECO:0007669"/>
    <property type="project" value="InterPro"/>
</dbReference>
<dbReference type="PANTHER" id="PTHR43717">
    <property type="entry name" value="ANAEROBIC NITRIC OXIDE REDUCTASE FLAVORUBREDOXIN"/>
    <property type="match status" value="1"/>
</dbReference>
<dbReference type="EC" id="1.-.-.-" evidence="3"/>
<sequence>MKISDGIFSVGAIDWDLKTFHGYSTPYGTTYNAYLIKGEKNILIDTVKHYCADEFISNISKVLPVDRIDYVICNHAEMDHSGLINYILSRSNATLICSSKCKDNLQKHFHKDYQKIINVEHGQELKIGNNTFKFFHTPMVHWPESMATYLIERKILFPNDAFGQHIANSKLYVDEIGLEIVLREAQKYYANIVNPYGNAVQKVLEALNDLPVEIIAPSHGMIWRRKQDIEKIIQKYSMWAANKPGNEIIIVYETMWGSTKKMAEECFLKAVEKNYPVKMFNLEVKDISDVVAEMPDAKMILFGSSILHGQILPRMAGLLTYLTGLRFTNRKAWTFGSYGWSKPAFERFETMVKSAGFEFPGSGYYVQFVPDESTLKHLVDIFSEKILD</sequence>
<dbReference type="InterPro" id="IPR029039">
    <property type="entry name" value="Flavoprotein-like_sf"/>
</dbReference>
<dbReference type="InterPro" id="IPR016440">
    <property type="entry name" value="Rubredoxin-O_OxRdtase"/>
</dbReference>
<dbReference type="InterPro" id="IPR001279">
    <property type="entry name" value="Metallo-B-lactamas"/>
</dbReference>
<dbReference type="PROSITE" id="PS50902">
    <property type="entry name" value="FLAVODOXIN_LIKE"/>
    <property type="match status" value="1"/>
</dbReference>
<accession>A0A1V6C461</accession>
<dbReference type="SUPFAM" id="SSF52218">
    <property type="entry name" value="Flavoproteins"/>
    <property type="match status" value="1"/>
</dbReference>
<dbReference type="GO" id="GO:0009055">
    <property type="term" value="F:electron transfer activity"/>
    <property type="evidence" value="ECO:0007669"/>
    <property type="project" value="InterPro"/>
</dbReference>
<name>A0A1V6C461_UNCT6</name>
<dbReference type="Pfam" id="PF00258">
    <property type="entry name" value="Flavodoxin_1"/>
    <property type="match status" value="1"/>
</dbReference>
<dbReference type="Gene3D" id="3.60.15.10">
    <property type="entry name" value="Ribonuclease Z/Hydroxyacylglutathione hydrolase-like"/>
    <property type="match status" value="1"/>
</dbReference>
<dbReference type="InterPro" id="IPR045761">
    <property type="entry name" value="ODP_dom"/>
</dbReference>
<reference evidence="3" key="1">
    <citation type="submission" date="2017-02" db="EMBL/GenBank/DDBJ databases">
        <title>Delving into the versatile metabolic prowess of the omnipresent phylum Bacteroidetes.</title>
        <authorList>
            <person name="Nobu M.K."/>
            <person name="Mei R."/>
            <person name="Narihiro T."/>
            <person name="Kuroda K."/>
            <person name="Liu W.-T."/>
        </authorList>
    </citation>
    <scope>NUCLEOTIDE SEQUENCE</scope>
    <source>
        <strain evidence="3">ADurb.Bin131</strain>
    </source>
</reference>
<comment type="similarity">
    <text evidence="1">In the N-terminal section; belongs to the zinc metallo-hydrolase group 3 family.</text>
</comment>
<dbReference type="GO" id="GO:0016491">
    <property type="term" value="F:oxidoreductase activity"/>
    <property type="evidence" value="ECO:0007669"/>
    <property type="project" value="UniProtKB-KW"/>
</dbReference>
<dbReference type="GO" id="GO:0010181">
    <property type="term" value="F:FMN binding"/>
    <property type="evidence" value="ECO:0007669"/>
    <property type="project" value="InterPro"/>
</dbReference>
<dbReference type="CDD" id="cd07709">
    <property type="entry name" value="flavodiiron_proteins_MBL-fold"/>
    <property type="match status" value="1"/>
</dbReference>
<proteinExistence type="inferred from homology"/>
<dbReference type="Gene3D" id="3.40.50.360">
    <property type="match status" value="1"/>
</dbReference>
<dbReference type="EMBL" id="MWDQ01000152">
    <property type="protein sequence ID" value="OQB71640.1"/>
    <property type="molecule type" value="Genomic_DNA"/>
</dbReference>
<gene>
    <name evidence="3" type="primary">fprA</name>
    <name evidence="3" type="ORF">BWX89_01756</name>
</gene>
<evidence type="ECO:0000259" key="2">
    <source>
        <dbReference type="PROSITE" id="PS50902"/>
    </source>
</evidence>
<dbReference type="AlphaFoldDB" id="A0A1V6C461"/>
<evidence type="ECO:0000256" key="1">
    <source>
        <dbReference type="ARBA" id="ARBA00007121"/>
    </source>
</evidence>